<dbReference type="CDD" id="cd00577">
    <property type="entry name" value="PCNA"/>
    <property type="match status" value="1"/>
</dbReference>
<proteinExistence type="inferred from homology"/>
<dbReference type="PANTHER" id="PTHR10870">
    <property type="entry name" value="CELL CYCLE CHECKPOINT PROTEIN RAD1"/>
    <property type="match status" value="1"/>
</dbReference>
<dbReference type="Gene3D" id="3.70.10.10">
    <property type="match status" value="1"/>
</dbReference>
<comment type="subcellular location">
    <subcellularLocation>
        <location evidence="1">Nucleus</location>
    </subcellularLocation>
</comment>
<keyword evidence="4" id="KW-0234">DNA repair</keyword>
<evidence type="ECO:0000256" key="5">
    <source>
        <dbReference type="ARBA" id="ARBA00023242"/>
    </source>
</evidence>
<name>A0ABR2WLR8_9FUNG</name>
<evidence type="ECO:0000256" key="3">
    <source>
        <dbReference type="ARBA" id="ARBA00022763"/>
    </source>
</evidence>
<dbReference type="PRINTS" id="PR01245">
    <property type="entry name" value="RAD1REC1"/>
</dbReference>
<gene>
    <name evidence="6" type="primary">RAD1</name>
    <name evidence="6" type="ORF">K7432_011805</name>
</gene>
<dbReference type="InterPro" id="IPR003011">
    <property type="entry name" value="Cell_cycle_checkpoint_Rad1"/>
</dbReference>
<protein>
    <submittedName>
        <fullName evidence="6">SsDNA endodeoxyribonuclease</fullName>
        <ecNumber evidence="6">3.1.11.2</ecNumber>
    </submittedName>
</protein>
<comment type="caution">
    <text evidence="6">The sequence shown here is derived from an EMBL/GenBank/DDBJ whole genome shotgun (WGS) entry which is preliminary data.</text>
</comment>
<sequence length="308" mass="34642">MNNEEAVQSSYTGSVFRCRLQNVRSLVNLLRAIQFKERAVCTITSNGLKFSVEESRCVQAHAYLQSSLFQEYQFDAPISSINSQEDIIFGVQLNTLIECLNIFGTANVNQLNNTTATNGTASTMPIFKSQTALVMSYEGYGANLVLTLEENGVITVCKLSTFEPENLLTFNFQEYSITQKIIMKSEWLRDALSELDISSEKITFLISPQPPYFRMSTIGISGSTEMDYPRDTDVLESFYCTETMSNCYKLSQVQHALKALGFSSKTSIRTNEKGFLAMQFMIPTETEISFVELLCSPLEIDLNEQEAQ</sequence>
<dbReference type="PANTHER" id="PTHR10870:SF0">
    <property type="entry name" value="CELL CYCLE CHECKPOINT PROTEIN RAD1"/>
    <property type="match status" value="1"/>
</dbReference>
<dbReference type="InterPro" id="IPR046938">
    <property type="entry name" value="DNA_clamp_sf"/>
</dbReference>
<evidence type="ECO:0000256" key="1">
    <source>
        <dbReference type="ARBA" id="ARBA00004123"/>
    </source>
</evidence>
<accession>A0ABR2WLR8</accession>
<keyword evidence="6" id="KW-0378">Hydrolase</keyword>
<dbReference type="EMBL" id="JASJQH010000957">
    <property type="protein sequence ID" value="KAK9762444.1"/>
    <property type="molecule type" value="Genomic_DNA"/>
</dbReference>
<evidence type="ECO:0000313" key="6">
    <source>
        <dbReference type="EMBL" id="KAK9762444.1"/>
    </source>
</evidence>
<dbReference type="Proteomes" id="UP001479436">
    <property type="component" value="Unassembled WGS sequence"/>
</dbReference>
<keyword evidence="5" id="KW-0539">Nucleus</keyword>
<reference evidence="6 7" key="1">
    <citation type="submission" date="2023-04" db="EMBL/GenBank/DDBJ databases">
        <title>Genome of Basidiobolus ranarum AG-B5.</title>
        <authorList>
            <person name="Stajich J.E."/>
            <person name="Carter-House D."/>
            <person name="Gryganskyi A."/>
        </authorList>
    </citation>
    <scope>NUCLEOTIDE SEQUENCE [LARGE SCALE GENOMIC DNA]</scope>
    <source>
        <strain evidence="6 7">AG-B5</strain>
    </source>
</reference>
<dbReference type="InterPro" id="IPR003021">
    <property type="entry name" value="Rad1_Rec1_Rad17"/>
</dbReference>
<evidence type="ECO:0000256" key="2">
    <source>
        <dbReference type="ARBA" id="ARBA00010991"/>
    </source>
</evidence>
<keyword evidence="3" id="KW-0227">DNA damage</keyword>
<dbReference type="Pfam" id="PF02144">
    <property type="entry name" value="Rad1"/>
    <property type="match status" value="1"/>
</dbReference>
<dbReference type="SUPFAM" id="SSF55979">
    <property type="entry name" value="DNA clamp"/>
    <property type="match status" value="1"/>
</dbReference>
<evidence type="ECO:0000256" key="4">
    <source>
        <dbReference type="ARBA" id="ARBA00023204"/>
    </source>
</evidence>
<evidence type="ECO:0000313" key="7">
    <source>
        <dbReference type="Proteomes" id="UP001479436"/>
    </source>
</evidence>
<comment type="similarity">
    <text evidence="2">Belongs to the rad1 family.</text>
</comment>
<keyword evidence="7" id="KW-1185">Reference proteome</keyword>
<organism evidence="6 7">
    <name type="scientific">Basidiobolus ranarum</name>
    <dbReference type="NCBI Taxonomy" id="34480"/>
    <lineage>
        <taxon>Eukaryota</taxon>
        <taxon>Fungi</taxon>
        <taxon>Fungi incertae sedis</taxon>
        <taxon>Zoopagomycota</taxon>
        <taxon>Entomophthoromycotina</taxon>
        <taxon>Basidiobolomycetes</taxon>
        <taxon>Basidiobolales</taxon>
        <taxon>Basidiobolaceae</taxon>
        <taxon>Basidiobolus</taxon>
    </lineage>
</organism>
<dbReference type="GO" id="GO:0008311">
    <property type="term" value="F:double-stranded DNA 3'-5' DNA exonuclease activity"/>
    <property type="evidence" value="ECO:0007669"/>
    <property type="project" value="UniProtKB-EC"/>
</dbReference>
<dbReference type="PRINTS" id="PR01246">
    <property type="entry name" value="RAD1REPAIR"/>
</dbReference>
<dbReference type="EC" id="3.1.11.2" evidence="6"/>